<reference evidence="2 3" key="2">
    <citation type="submission" date="2013-11" db="EMBL/GenBank/DDBJ databases">
        <title>The Genome Sequence of Phytophthora parasitica INRA-310.</title>
        <authorList>
            <consortium name="The Broad Institute Genomics Platform"/>
            <person name="Russ C."/>
            <person name="Tyler B."/>
            <person name="Panabieres F."/>
            <person name="Shan W."/>
            <person name="Tripathy S."/>
            <person name="Grunwald N."/>
            <person name="Machado M."/>
            <person name="Johnson C.S."/>
            <person name="Arredondo F."/>
            <person name="Hong C."/>
            <person name="Coffey M."/>
            <person name="Young S.K."/>
            <person name="Zeng Q."/>
            <person name="Gargeya S."/>
            <person name="Fitzgerald M."/>
            <person name="Abouelleil A."/>
            <person name="Alvarado L."/>
            <person name="Chapman S.B."/>
            <person name="Gainer-Dewar J."/>
            <person name="Goldberg J."/>
            <person name="Griggs A."/>
            <person name="Gujja S."/>
            <person name="Hansen M."/>
            <person name="Howarth C."/>
            <person name="Imamovic A."/>
            <person name="Ireland A."/>
            <person name="Larimer J."/>
            <person name="McCowan C."/>
            <person name="Murphy C."/>
            <person name="Pearson M."/>
            <person name="Poon T.W."/>
            <person name="Priest M."/>
            <person name="Roberts A."/>
            <person name="Saif S."/>
            <person name="Shea T."/>
            <person name="Sykes S."/>
            <person name="Wortman J."/>
            <person name="Nusbaum C."/>
            <person name="Birren B."/>
        </authorList>
    </citation>
    <scope>NUCLEOTIDE SEQUENCE [LARGE SCALE GENOMIC DNA]</scope>
    <source>
        <strain evidence="2 3">INRA-310</strain>
    </source>
</reference>
<evidence type="ECO:0000256" key="1">
    <source>
        <dbReference type="SAM" id="MobiDB-lite"/>
    </source>
</evidence>
<feature type="region of interest" description="Disordered" evidence="1">
    <location>
        <begin position="1"/>
        <end position="24"/>
    </location>
</feature>
<organism evidence="2 3">
    <name type="scientific">Phytophthora nicotianae (strain INRA-310)</name>
    <name type="common">Phytophthora parasitica</name>
    <dbReference type="NCBI Taxonomy" id="761204"/>
    <lineage>
        <taxon>Eukaryota</taxon>
        <taxon>Sar</taxon>
        <taxon>Stramenopiles</taxon>
        <taxon>Oomycota</taxon>
        <taxon>Peronosporomycetes</taxon>
        <taxon>Peronosporales</taxon>
        <taxon>Peronosporaceae</taxon>
        <taxon>Phytophthora</taxon>
    </lineage>
</organism>
<dbReference type="AlphaFoldDB" id="W2QNH7"/>
<dbReference type="EMBL" id="KI669572">
    <property type="protein sequence ID" value="ETN14521.1"/>
    <property type="molecule type" value="Genomic_DNA"/>
</dbReference>
<gene>
    <name evidence="2" type="ORF">PPTG_22135</name>
</gene>
<protein>
    <submittedName>
        <fullName evidence="2">Uncharacterized protein</fullName>
    </submittedName>
</protein>
<dbReference type="RefSeq" id="XP_008900277.1">
    <property type="nucleotide sequence ID" value="XM_008902029.1"/>
</dbReference>
<dbReference type="Proteomes" id="UP000018817">
    <property type="component" value="Unassembled WGS sequence"/>
</dbReference>
<dbReference type="VEuPathDB" id="FungiDB:PPTG_22135"/>
<evidence type="ECO:0000313" key="2">
    <source>
        <dbReference type="EMBL" id="ETN14521.1"/>
    </source>
</evidence>
<evidence type="ECO:0000313" key="3">
    <source>
        <dbReference type="Proteomes" id="UP000018817"/>
    </source>
</evidence>
<accession>W2QNH7</accession>
<proteinExistence type="predicted"/>
<reference evidence="3" key="1">
    <citation type="submission" date="2011-12" db="EMBL/GenBank/DDBJ databases">
        <authorList>
            <consortium name="The Broad Institute Genome Sequencing Platform"/>
            <person name="Russ C."/>
            <person name="Tyler B."/>
            <person name="Panabieres F."/>
            <person name="Shan W."/>
            <person name="Tripathy S."/>
            <person name="Grunwald N."/>
            <person name="Machado M."/>
            <person name="Young S.K."/>
            <person name="Zeng Q."/>
            <person name="Gargeya S."/>
            <person name="Fitzgerald M."/>
            <person name="Haas B."/>
            <person name="Abouelleil A."/>
            <person name="Alvarado L."/>
            <person name="Arachchi H.M."/>
            <person name="Berlin A."/>
            <person name="Chapman S.B."/>
            <person name="Gearin G."/>
            <person name="Goldberg J."/>
            <person name="Griggs A."/>
            <person name="Gujja S."/>
            <person name="Hansen M."/>
            <person name="Heiman D."/>
            <person name="Howarth C."/>
            <person name="Larimer J."/>
            <person name="Lui A."/>
            <person name="MacDonald P.J.P."/>
            <person name="McCowen C."/>
            <person name="Montmayeur A."/>
            <person name="Murphy C."/>
            <person name="Neiman D."/>
            <person name="Pearson M."/>
            <person name="Priest M."/>
            <person name="Roberts A."/>
            <person name="Saif S."/>
            <person name="Shea T."/>
            <person name="Sisk P."/>
            <person name="Stolte C."/>
            <person name="Sykes S."/>
            <person name="Wortman J."/>
            <person name="Nusbaum C."/>
            <person name="Birren B."/>
        </authorList>
    </citation>
    <scope>NUCLEOTIDE SEQUENCE [LARGE SCALE GENOMIC DNA]</scope>
    <source>
        <strain evidence="3">INRA-310</strain>
    </source>
</reference>
<dbReference type="GeneID" id="20190734"/>
<name>W2QNH7_PHYN3</name>
<sequence>MFQQEHNGQSNEQSDSTTADDRDGMYAAAIQPPIEMQRTLVSI</sequence>
<feature type="compositionally biased region" description="Polar residues" evidence="1">
    <location>
        <begin position="1"/>
        <end position="17"/>
    </location>
</feature>